<dbReference type="Pfam" id="PF00829">
    <property type="entry name" value="Ribosomal_L21p"/>
    <property type="match status" value="1"/>
</dbReference>
<evidence type="ECO:0000256" key="4">
    <source>
        <dbReference type="HAMAP-Rule" id="MF_01363"/>
    </source>
</evidence>
<proteinExistence type="inferred from homology"/>
<dbReference type="GO" id="GO:0006412">
    <property type="term" value="P:translation"/>
    <property type="evidence" value="ECO:0007669"/>
    <property type="project" value="UniProtKB-UniRule"/>
</dbReference>
<dbReference type="GO" id="GO:0005840">
    <property type="term" value="C:ribosome"/>
    <property type="evidence" value="ECO:0007669"/>
    <property type="project" value="UniProtKB-KW"/>
</dbReference>
<comment type="function">
    <text evidence="4 5">This protein binds to 23S rRNA in the presence of protein L20.</text>
</comment>
<dbReference type="InterPro" id="IPR028909">
    <property type="entry name" value="bL21-like"/>
</dbReference>
<dbReference type="PANTHER" id="PTHR21349:SF0">
    <property type="entry name" value="LARGE RIBOSOMAL SUBUNIT PROTEIN BL21M"/>
    <property type="match status" value="1"/>
</dbReference>
<name>A0A1F4SWB7_UNCSA</name>
<dbReference type="GO" id="GO:0003735">
    <property type="term" value="F:structural constituent of ribosome"/>
    <property type="evidence" value="ECO:0007669"/>
    <property type="project" value="InterPro"/>
</dbReference>
<dbReference type="InterPro" id="IPR036164">
    <property type="entry name" value="bL21-like_sf"/>
</dbReference>
<dbReference type="GO" id="GO:0005737">
    <property type="term" value="C:cytoplasm"/>
    <property type="evidence" value="ECO:0007669"/>
    <property type="project" value="UniProtKB-ARBA"/>
</dbReference>
<evidence type="ECO:0000313" key="7">
    <source>
        <dbReference type="Proteomes" id="UP000178417"/>
    </source>
</evidence>
<keyword evidence="2 4" id="KW-0689">Ribosomal protein</keyword>
<protein>
    <recommendedName>
        <fullName evidence="4">Large ribosomal subunit protein bL21</fullName>
    </recommendedName>
</protein>
<dbReference type="Proteomes" id="UP000178417">
    <property type="component" value="Unassembled WGS sequence"/>
</dbReference>
<evidence type="ECO:0000313" key="6">
    <source>
        <dbReference type="EMBL" id="OGC23983.1"/>
    </source>
</evidence>
<organism evidence="6 7">
    <name type="scientific">candidate division WOR-1 bacterium RIFOXYB2_FULL_37_13</name>
    <dbReference type="NCBI Taxonomy" id="1802579"/>
    <lineage>
        <taxon>Bacteria</taxon>
        <taxon>Bacillati</taxon>
        <taxon>Saganbacteria</taxon>
    </lineage>
</organism>
<evidence type="ECO:0000256" key="1">
    <source>
        <dbReference type="ARBA" id="ARBA00008563"/>
    </source>
</evidence>
<keyword evidence="3 4" id="KW-0687">Ribonucleoprotein</keyword>
<evidence type="ECO:0000256" key="3">
    <source>
        <dbReference type="ARBA" id="ARBA00023274"/>
    </source>
</evidence>
<dbReference type="InterPro" id="IPR001787">
    <property type="entry name" value="Ribosomal_bL21"/>
</dbReference>
<dbReference type="SUPFAM" id="SSF141091">
    <property type="entry name" value="L21p-like"/>
    <property type="match status" value="1"/>
</dbReference>
<keyword evidence="4 5" id="KW-0694">RNA-binding</keyword>
<dbReference type="PANTHER" id="PTHR21349">
    <property type="entry name" value="50S RIBOSOMAL PROTEIN L21"/>
    <property type="match status" value="1"/>
</dbReference>
<dbReference type="GO" id="GO:1990904">
    <property type="term" value="C:ribonucleoprotein complex"/>
    <property type="evidence" value="ECO:0007669"/>
    <property type="project" value="UniProtKB-KW"/>
</dbReference>
<dbReference type="AlphaFoldDB" id="A0A1F4SWB7"/>
<comment type="similarity">
    <text evidence="1 4 5">Belongs to the bacterial ribosomal protein bL21 family.</text>
</comment>
<dbReference type="EMBL" id="MEUB01000013">
    <property type="protein sequence ID" value="OGC23983.1"/>
    <property type="molecule type" value="Genomic_DNA"/>
</dbReference>
<accession>A0A1F4SWB7</accession>
<dbReference type="GO" id="GO:0019843">
    <property type="term" value="F:rRNA binding"/>
    <property type="evidence" value="ECO:0007669"/>
    <property type="project" value="UniProtKB-UniRule"/>
</dbReference>
<sequence>MYAIIETGNKQYKVQKGDVVDIELLPQKEGDISFDKILLISNENNIEIGTPYVSRAKVTGKVLNLFKDEKVINYKYKSKSNYHRKKGHRQNLMKVEIMEVSL</sequence>
<gene>
    <name evidence="4" type="primary">rplU</name>
    <name evidence="6" type="ORF">A2310_05495</name>
</gene>
<comment type="caution">
    <text evidence="6">The sequence shown here is derived from an EMBL/GenBank/DDBJ whole genome shotgun (WGS) entry which is preliminary data.</text>
</comment>
<dbReference type="STRING" id="1802579.A2310_05495"/>
<evidence type="ECO:0000256" key="2">
    <source>
        <dbReference type="ARBA" id="ARBA00022980"/>
    </source>
</evidence>
<keyword evidence="4 5" id="KW-0699">rRNA-binding</keyword>
<evidence type="ECO:0000256" key="5">
    <source>
        <dbReference type="RuleBase" id="RU000562"/>
    </source>
</evidence>
<comment type="subunit">
    <text evidence="4">Part of the 50S ribosomal subunit. Contacts protein L20.</text>
</comment>
<dbReference type="NCBIfam" id="TIGR00061">
    <property type="entry name" value="L21"/>
    <property type="match status" value="1"/>
</dbReference>
<dbReference type="HAMAP" id="MF_01363">
    <property type="entry name" value="Ribosomal_bL21"/>
    <property type="match status" value="1"/>
</dbReference>
<reference evidence="6 7" key="1">
    <citation type="journal article" date="2016" name="Nat. Commun.">
        <title>Thousands of microbial genomes shed light on interconnected biogeochemical processes in an aquifer system.</title>
        <authorList>
            <person name="Anantharaman K."/>
            <person name="Brown C.T."/>
            <person name="Hug L.A."/>
            <person name="Sharon I."/>
            <person name="Castelle C.J."/>
            <person name="Probst A.J."/>
            <person name="Thomas B.C."/>
            <person name="Singh A."/>
            <person name="Wilkins M.J."/>
            <person name="Karaoz U."/>
            <person name="Brodie E.L."/>
            <person name="Williams K.H."/>
            <person name="Hubbard S.S."/>
            <person name="Banfield J.F."/>
        </authorList>
    </citation>
    <scope>NUCLEOTIDE SEQUENCE [LARGE SCALE GENOMIC DNA]</scope>
</reference>